<dbReference type="GO" id="GO:0019867">
    <property type="term" value="C:outer membrane"/>
    <property type="evidence" value="ECO:0007669"/>
    <property type="project" value="InterPro"/>
</dbReference>
<dbReference type="GO" id="GO:0030244">
    <property type="term" value="P:cellulose biosynthetic process"/>
    <property type="evidence" value="ECO:0007669"/>
    <property type="project" value="InterPro"/>
</dbReference>
<evidence type="ECO:0000313" key="6">
    <source>
        <dbReference type="Proteomes" id="UP000191931"/>
    </source>
</evidence>
<keyword evidence="2" id="KW-0677">Repeat</keyword>
<evidence type="ECO:0000259" key="4">
    <source>
        <dbReference type="Pfam" id="PF05420"/>
    </source>
</evidence>
<gene>
    <name evidence="5" type="ORF">MTBBW1_720012</name>
</gene>
<keyword evidence="6" id="KW-1185">Reference proteome</keyword>
<evidence type="ECO:0000256" key="2">
    <source>
        <dbReference type="ARBA" id="ARBA00022737"/>
    </source>
</evidence>
<proteinExistence type="predicted"/>
<reference evidence="5 6" key="1">
    <citation type="submission" date="2017-03" db="EMBL/GenBank/DDBJ databases">
        <authorList>
            <person name="Afonso C.L."/>
            <person name="Miller P.J."/>
            <person name="Scott M.A."/>
            <person name="Spackman E."/>
            <person name="Goraichik I."/>
            <person name="Dimitrov K.M."/>
            <person name="Suarez D.L."/>
            <person name="Swayne D.E."/>
        </authorList>
    </citation>
    <scope>NUCLEOTIDE SEQUENCE [LARGE SCALE GENOMIC DNA]</scope>
    <source>
        <strain evidence="5">PRJEB14757</strain>
    </source>
</reference>
<sequence length="718" mass="81534">MKKLLLIFYFVLFLFNFLFASPTLASVPLVYVADSSLKTPVHAGTAWDAYNSGNFSEAEEQFIYLIKTLEIQYYPVSDEKNIETLSGNSRTSDAENLENLLNLKLGLAYTFVKLEKLNNAATLFETLIKNGYRPQDSVPAMLDVLLKLKSYDKMDTYLDTLGNIFDSEEIKKWNYLRVAFAWAAYNEKNYKKAEDIFKILLKANPYDMTLVTGLGYSLYNQNKNLEACELLQGESIEDTSEILELKKNLYNQGCLMKGVDGSSPQSNSDNFEKTVDDKKLQKVVDEKNIQKVVDEKNIQKVIDEKNIQKAIDEKNIQKAIDEKDIHITKDNKLKTTENSFNYIASYRLKDGDKGTSKLKERSVLYGYANGSKALGRWGIALKAREISPEGRFKNTNESNLLQIGSYYRRLNGSIAIFTDDDKEHIFEAWLDYKNDLPFDINIALGTSPVGGAVDFTPAFKASADLKLFSFKLHRLSVDESRLSISGMHDPYGEKTWGRVMKNGFVVGKNISVGESGWLTLNGGYDIYRGKNVLKNSAFSINGALGRTILRENKDELSYGAYISWAHFDHNSNFFTFGHGGYYSPDLMLTAGPILRYKTGDKRDYLLDFQVSMGWMVERTDDAPRYPIHYEETDSFSSDSIAELQGIFKGDEDNLMGASAKLEGWKIISDMVAVNGLISMDKGSDYTQWRIYFGVDCSFEPRKFFLQQKSVESIWNNKM</sequence>
<name>A0A1W1HJ47_9BACT</name>
<dbReference type="Gene3D" id="1.25.40.10">
    <property type="entry name" value="Tetratricopeptide repeat domain"/>
    <property type="match status" value="1"/>
</dbReference>
<dbReference type="InterPro" id="IPR008410">
    <property type="entry name" value="BCSC_C"/>
</dbReference>
<dbReference type="Pfam" id="PF05420">
    <property type="entry name" value="BCSC_C"/>
    <property type="match status" value="1"/>
</dbReference>
<evidence type="ECO:0000313" key="5">
    <source>
        <dbReference type="EMBL" id="SLM32435.1"/>
    </source>
</evidence>
<feature type="domain" description="Cellulose synthase operon C C-terminal" evidence="4">
    <location>
        <begin position="439"/>
        <end position="694"/>
    </location>
</feature>
<organism evidence="5 6">
    <name type="scientific">Desulfamplus magnetovallimortis</name>
    <dbReference type="NCBI Taxonomy" id="1246637"/>
    <lineage>
        <taxon>Bacteria</taxon>
        <taxon>Pseudomonadati</taxon>
        <taxon>Thermodesulfobacteriota</taxon>
        <taxon>Desulfobacteria</taxon>
        <taxon>Desulfobacterales</taxon>
        <taxon>Desulfobacteraceae</taxon>
        <taxon>Desulfamplus</taxon>
    </lineage>
</organism>
<dbReference type="InterPro" id="IPR011990">
    <property type="entry name" value="TPR-like_helical_dom_sf"/>
</dbReference>
<keyword evidence="1" id="KW-0732">Signal</keyword>
<dbReference type="RefSeq" id="WP_080802205.1">
    <property type="nucleotide sequence ID" value="NZ_LT828543.1"/>
</dbReference>
<evidence type="ECO:0000256" key="3">
    <source>
        <dbReference type="ARBA" id="ARBA00022803"/>
    </source>
</evidence>
<dbReference type="AlphaFoldDB" id="A0A1W1HJ47"/>
<dbReference type="STRING" id="1246637.MTBBW1_720012"/>
<dbReference type="SUPFAM" id="SSF48452">
    <property type="entry name" value="TPR-like"/>
    <property type="match status" value="1"/>
</dbReference>
<dbReference type="OrthoDB" id="174989at2"/>
<keyword evidence="3" id="KW-0802">TPR repeat</keyword>
<dbReference type="Proteomes" id="UP000191931">
    <property type="component" value="Unassembled WGS sequence"/>
</dbReference>
<accession>A0A1W1HJ47</accession>
<protein>
    <recommendedName>
        <fullName evidence="4">Cellulose synthase operon C C-terminal domain-containing protein</fullName>
    </recommendedName>
</protein>
<evidence type="ECO:0000256" key="1">
    <source>
        <dbReference type="ARBA" id="ARBA00022729"/>
    </source>
</evidence>
<dbReference type="EMBL" id="FWEV01000317">
    <property type="protein sequence ID" value="SLM32435.1"/>
    <property type="molecule type" value="Genomic_DNA"/>
</dbReference>